<evidence type="ECO:0000313" key="16">
    <source>
        <dbReference type="Proteomes" id="UP000663760"/>
    </source>
</evidence>
<dbReference type="InterPro" id="IPR036628">
    <property type="entry name" value="Clp_N_dom_sf"/>
</dbReference>
<dbReference type="Pfam" id="PF17871">
    <property type="entry name" value="AAA_lid_9"/>
    <property type="match status" value="1"/>
</dbReference>
<dbReference type="Pfam" id="PF00004">
    <property type="entry name" value="AAA"/>
    <property type="match status" value="1"/>
</dbReference>
<evidence type="ECO:0000256" key="8">
    <source>
        <dbReference type="ARBA" id="ARBA00023186"/>
    </source>
</evidence>
<evidence type="ECO:0000256" key="3">
    <source>
        <dbReference type="ARBA" id="ARBA00022640"/>
    </source>
</evidence>
<evidence type="ECO:0000259" key="13">
    <source>
        <dbReference type="PROSITE" id="PS50151"/>
    </source>
</evidence>
<keyword evidence="6 11" id="KW-0067">ATP-binding</keyword>
<gene>
    <name evidence="15" type="ORF">SI8410_11015855</name>
</gene>
<dbReference type="SMART" id="SM00382">
    <property type="entry name" value="AAA"/>
    <property type="match status" value="2"/>
</dbReference>
<dbReference type="FunFam" id="3.40.50.300:FF:000025">
    <property type="entry name" value="ATP-dependent Clp protease subunit"/>
    <property type="match status" value="1"/>
</dbReference>
<keyword evidence="7" id="KW-0809">Transit peptide</keyword>
<dbReference type="PROSITE" id="PS00871">
    <property type="entry name" value="CLPAB_2"/>
    <property type="match status" value="1"/>
</dbReference>
<dbReference type="SMART" id="SM01086">
    <property type="entry name" value="ClpB_D2-small"/>
    <property type="match status" value="1"/>
</dbReference>
<proteinExistence type="inferred from homology"/>
<dbReference type="InterPro" id="IPR018368">
    <property type="entry name" value="ClpA/B_CS1"/>
</dbReference>
<keyword evidence="2" id="KW-0150">Chloroplast</keyword>
<comment type="function">
    <text evidence="9">Molecular chaperone that may interact with a ClpP-like protease involved in degradation of denatured proteins in the chloroplast.</text>
</comment>
<evidence type="ECO:0000256" key="4">
    <source>
        <dbReference type="ARBA" id="ARBA00022737"/>
    </source>
</evidence>
<comment type="similarity">
    <text evidence="11">Belongs to the ClpA/ClpB family.</text>
</comment>
<keyword evidence="8 11" id="KW-0143">Chaperone</keyword>
<dbReference type="Gene3D" id="4.10.860.10">
    <property type="entry name" value="UVR domain"/>
    <property type="match status" value="1"/>
</dbReference>
<dbReference type="PROSITE" id="PS50151">
    <property type="entry name" value="UVR"/>
    <property type="match status" value="1"/>
</dbReference>
<name>A0A7I8L586_SPIIN</name>
<keyword evidence="16" id="KW-1185">Reference proteome</keyword>
<dbReference type="FunFam" id="1.10.8.60:FF:000017">
    <property type="entry name" value="ATP-dependent chaperone ClpB"/>
    <property type="match status" value="1"/>
</dbReference>
<protein>
    <submittedName>
        <fullName evidence="15">Uncharacterized protein</fullName>
    </submittedName>
</protein>
<dbReference type="SUPFAM" id="SSF81923">
    <property type="entry name" value="Double Clp-N motif"/>
    <property type="match status" value="1"/>
</dbReference>
<dbReference type="GO" id="GO:0034605">
    <property type="term" value="P:cellular response to heat"/>
    <property type="evidence" value="ECO:0007669"/>
    <property type="project" value="TreeGrafter"/>
</dbReference>
<dbReference type="InterPro" id="IPR019489">
    <property type="entry name" value="Clp_ATPase_C"/>
</dbReference>
<evidence type="ECO:0000256" key="7">
    <source>
        <dbReference type="ARBA" id="ARBA00022946"/>
    </source>
</evidence>
<feature type="domain" description="Clp R" evidence="14">
    <location>
        <begin position="92"/>
        <end position="234"/>
    </location>
</feature>
<dbReference type="PANTHER" id="PTHR11638:SF155">
    <property type="entry name" value="CHAPERONE PROTEIN CLPC1, CHLOROPLASTIC-LIKE"/>
    <property type="match status" value="1"/>
</dbReference>
<dbReference type="FunFam" id="3.40.50.300:FF:000010">
    <property type="entry name" value="Chaperone clpB 1, putative"/>
    <property type="match status" value="1"/>
</dbReference>
<evidence type="ECO:0000256" key="12">
    <source>
        <dbReference type="SAM" id="Coils"/>
    </source>
</evidence>
<evidence type="ECO:0000256" key="2">
    <source>
        <dbReference type="ARBA" id="ARBA00022528"/>
    </source>
</evidence>
<evidence type="ECO:0000256" key="10">
    <source>
        <dbReference type="PROSITE-ProRule" id="PRU01251"/>
    </source>
</evidence>
<keyword evidence="12" id="KW-0175">Coiled coil</keyword>
<dbReference type="Gene3D" id="3.40.50.300">
    <property type="entry name" value="P-loop containing nucleotide triphosphate hydrolases"/>
    <property type="match status" value="2"/>
</dbReference>
<dbReference type="GO" id="GO:0005524">
    <property type="term" value="F:ATP binding"/>
    <property type="evidence" value="ECO:0007669"/>
    <property type="project" value="UniProtKB-KW"/>
</dbReference>
<dbReference type="InterPro" id="IPR041546">
    <property type="entry name" value="ClpA/ClpB_AAA_lid"/>
</dbReference>
<dbReference type="FunFam" id="1.10.1780.10:FF:000004">
    <property type="entry name" value="ATP-dependent Clp protease ATP-binding subunit ClpC"/>
    <property type="match status" value="1"/>
</dbReference>
<accession>A0A7I8L586</accession>
<dbReference type="InterPro" id="IPR003959">
    <property type="entry name" value="ATPase_AAA_core"/>
</dbReference>
<dbReference type="InterPro" id="IPR003593">
    <property type="entry name" value="AAA+_ATPase"/>
</dbReference>
<evidence type="ECO:0000256" key="11">
    <source>
        <dbReference type="RuleBase" id="RU004432"/>
    </source>
</evidence>
<reference evidence="15" key="1">
    <citation type="submission" date="2020-02" db="EMBL/GenBank/DDBJ databases">
        <authorList>
            <person name="Scholz U."/>
            <person name="Mascher M."/>
            <person name="Fiebig A."/>
        </authorList>
    </citation>
    <scope>NUCLEOTIDE SEQUENCE</scope>
</reference>
<dbReference type="InterPro" id="IPR001943">
    <property type="entry name" value="UVR_dom"/>
</dbReference>
<dbReference type="InterPro" id="IPR027417">
    <property type="entry name" value="P-loop_NTPase"/>
</dbReference>
<dbReference type="InterPro" id="IPR028299">
    <property type="entry name" value="ClpA/B_CS2"/>
</dbReference>
<dbReference type="GO" id="GO:0009570">
    <property type="term" value="C:chloroplast stroma"/>
    <property type="evidence" value="ECO:0007669"/>
    <property type="project" value="UniProtKB-ARBA"/>
</dbReference>
<sequence>MAGTLVQSAILTRSTVNERPRQIRSSGKLRKSPRMLCTNVARPVRIRGFSGLRSCNSLDFVSQSDRSLHSVVASYISAPQGKPCRAVAVAMFERFTEKAIKVIMLAQEEARRLGHNFVGTEQILLGLIGEGTGIAAKVLKSMGINLKDARVEVEKIIGRGSGFVAVEIPFTPRAKRVLELSLEEARQLGHNYIGSEHLLLGLLREGEGVAARVLESLGADPSNIRTQVIRMVGESAETVGAGVGGGNSANKMPTLEEYGTNLTKLAEEGKLDPVVGRQTQIERVTQILGRRTKNNPCLIGEPGVGKTAIAEGLAQRIATGDVPETIEGKKVITLDMGLLVAGTKYRGEFEERLKKLMEEIKQSNEIILFIDEVHTLIGAGAAEGAIDAANILKPALARGELQCIGATTLDEYRKHIEKDPALERRFQPVKVPEPTVDETILILRGLRERYEIHHKLRYTDEALVAAAQLSHQYISDRFLPDKAIDLIDEAGSRVRLRHAQLPEEARELDKELRQITKEKNEAVRGQDFEKAGELRDREMELKAQISALIDKGKERTKAESEAGEEGPIVTEADIQHIVSSWTGIPVEKVSSDESDRLLKMEETLHTRIIGQDEAVKAISRAIRRARVGLKNPNRPIASFIFSGPTGVGKSELAKALAAYYFGSEEAMIRLDMSEFMERHTVSKLIGSPPGYVGYNEGGQLTEAVRRRPYTVVLFDEIEKAHPDVFNMMLQILEDGRLTDSKGRTVDFKNTLLIMTSNVGSSVIEKGGRRIGFDLDYDEKDSSYSRIKSLVTEELKQYFRPEFLNRLDEMIVFRQLTKLEVKEIADIMLKEVFDRLKVKSIELQVTERFRDRVVEEGYNPSYGARPLRRAIMRLLEDSLAEKMLAGEVKEGDSAIVDVDPDGSVTVLVGGCDAAIPEPVTPIPI</sequence>
<dbReference type="Gene3D" id="1.10.8.60">
    <property type="match status" value="2"/>
</dbReference>
<dbReference type="OrthoDB" id="47330at2759"/>
<evidence type="ECO:0000256" key="5">
    <source>
        <dbReference type="ARBA" id="ARBA00022741"/>
    </source>
</evidence>
<evidence type="ECO:0000259" key="14">
    <source>
        <dbReference type="PROSITE" id="PS51903"/>
    </source>
</evidence>
<dbReference type="PRINTS" id="PR00300">
    <property type="entry name" value="CLPPROTEASEA"/>
</dbReference>
<keyword evidence="3" id="KW-0934">Plastid</keyword>
<dbReference type="InterPro" id="IPR004176">
    <property type="entry name" value="Clp_R_N"/>
</dbReference>
<comment type="subcellular location">
    <subcellularLocation>
        <location evidence="1">Plastid</location>
        <location evidence="1">Chloroplast</location>
    </subcellularLocation>
</comment>
<keyword evidence="5 11" id="KW-0547">Nucleotide-binding</keyword>
<dbReference type="Pfam" id="PF02861">
    <property type="entry name" value="Clp_N"/>
    <property type="match status" value="1"/>
</dbReference>
<dbReference type="InterPro" id="IPR001270">
    <property type="entry name" value="ClpA/B"/>
</dbReference>
<dbReference type="Pfam" id="PF10431">
    <property type="entry name" value="ClpB_D2-small"/>
    <property type="match status" value="1"/>
</dbReference>
<evidence type="ECO:0000256" key="6">
    <source>
        <dbReference type="ARBA" id="ARBA00022840"/>
    </source>
</evidence>
<dbReference type="EMBL" id="LR746274">
    <property type="protein sequence ID" value="CAA7405177.1"/>
    <property type="molecule type" value="Genomic_DNA"/>
</dbReference>
<dbReference type="PROSITE" id="PS51903">
    <property type="entry name" value="CLP_R"/>
    <property type="match status" value="1"/>
</dbReference>
<dbReference type="Proteomes" id="UP000663760">
    <property type="component" value="Chromosome 11"/>
</dbReference>
<dbReference type="CDD" id="cd00009">
    <property type="entry name" value="AAA"/>
    <property type="match status" value="1"/>
</dbReference>
<feature type="domain" description="UVR" evidence="13">
    <location>
        <begin position="509"/>
        <end position="544"/>
    </location>
</feature>
<dbReference type="InterPro" id="IPR050130">
    <property type="entry name" value="ClpA_ClpB"/>
</dbReference>
<evidence type="ECO:0000256" key="9">
    <source>
        <dbReference type="ARBA" id="ARBA00060090"/>
    </source>
</evidence>
<evidence type="ECO:0000256" key="1">
    <source>
        <dbReference type="ARBA" id="ARBA00004229"/>
    </source>
</evidence>
<dbReference type="CDD" id="cd19499">
    <property type="entry name" value="RecA-like_ClpB_Hsp104-like"/>
    <property type="match status" value="1"/>
</dbReference>
<dbReference type="GO" id="GO:0032991">
    <property type="term" value="C:protein-containing complex"/>
    <property type="evidence" value="ECO:0007669"/>
    <property type="project" value="UniProtKB-ARBA"/>
</dbReference>
<organism evidence="15 16">
    <name type="scientific">Spirodela intermedia</name>
    <name type="common">Intermediate duckweed</name>
    <dbReference type="NCBI Taxonomy" id="51605"/>
    <lineage>
        <taxon>Eukaryota</taxon>
        <taxon>Viridiplantae</taxon>
        <taxon>Streptophyta</taxon>
        <taxon>Embryophyta</taxon>
        <taxon>Tracheophyta</taxon>
        <taxon>Spermatophyta</taxon>
        <taxon>Magnoliopsida</taxon>
        <taxon>Liliopsida</taxon>
        <taxon>Araceae</taxon>
        <taxon>Lemnoideae</taxon>
        <taxon>Spirodela</taxon>
    </lineage>
</organism>
<evidence type="ECO:0000313" key="15">
    <source>
        <dbReference type="EMBL" id="CAA7405177.1"/>
    </source>
</evidence>
<dbReference type="SUPFAM" id="SSF52540">
    <property type="entry name" value="P-loop containing nucleoside triphosphate hydrolases"/>
    <property type="match status" value="2"/>
</dbReference>
<dbReference type="Gene3D" id="1.10.1780.10">
    <property type="entry name" value="Clp, N-terminal domain"/>
    <property type="match status" value="1"/>
</dbReference>
<dbReference type="PANTHER" id="PTHR11638">
    <property type="entry name" value="ATP-DEPENDENT CLP PROTEASE"/>
    <property type="match status" value="1"/>
</dbReference>
<dbReference type="FunFam" id="1.10.8.60:FF:000011">
    <property type="entry name" value="ATP-dependent Clp protease ATP-binding subunit"/>
    <property type="match status" value="1"/>
</dbReference>
<feature type="coiled-coil region" evidence="12">
    <location>
        <begin position="498"/>
        <end position="525"/>
    </location>
</feature>
<keyword evidence="4 10" id="KW-0677">Repeat</keyword>
<dbReference type="PROSITE" id="PS00870">
    <property type="entry name" value="CLPAB_1"/>
    <property type="match status" value="1"/>
</dbReference>
<dbReference type="AlphaFoldDB" id="A0A7I8L586"/>
<dbReference type="Pfam" id="PF07724">
    <property type="entry name" value="AAA_2"/>
    <property type="match status" value="1"/>
</dbReference>
<dbReference type="GO" id="GO:0016887">
    <property type="term" value="F:ATP hydrolysis activity"/>
    <property type="evidence" value="ECO:0007669"/>
    <property type="project" value="InterPro"/>
</dbReference>